<comment type="similarity">
    <text evidence="2">Belongs to the UPF0291 family.</text>
</comment>
<dbReference type="InterPro" id="IPR009242">
    <property type="entry name" value="DUF896"/>
</dbReference>
<reference evidence="4" key="1">
    <citation type="submission" date="2016-10" db="EMBL/GenBank/DDBJ databases">
        <authorList>
            <person name="Varghese N."/>
            <person name="Submissions S."/>
        </authorList>
    </citation>
    <scope>NUCLEOTIDE SEQUENCE [LARGE SCALE GENOMIC DNA]</scope>
    <source>
        <strain evidence="4">Z-7934</strain>
    </source>
</reference>
<dbReference type="Proteomes" id="UP000199287">
    <property type="component" value="Unassembled WGS sequence"/>
</dbReference>
<dbReference type="PANTHER" id="PTHR37300">
    <property type="entry name" value="UPF0291 PROTEIN CBO2609/CLC_2481"/>
    <property type="match status" value="1"/>
</dbReference>
<name>A0A1I3B7A6_9FIRM</name>
<proteinExistence type="inferred from homology"/>
<dbReference type="RefSeq" id="WP_093369581.1">
    <property type="nucleotide sequence ID" value="NZ_FOQA01000001.1"/>
</dbReference>
<comment type="subcellular location">
    <subcellularLocation>
        <location evidence="2">Cytoplasm</location>
    </subcellularLocation>
</comment>
<accession>A0A1I3B7A6</accession>
<sequence length="58" mass="7183">MLEKEKMDRINELAKISKERSLNESEKKEQESLRKEYLEMFRKSFKKRLDNIDIEYVD</sequence>
<dbReference type="Pfam" id="PF05979">
    <property type="entry name" value="DUF896"/>
    <property type="match status" value="1"/>
</dbReference>
<evidence type="ECO:0000256" key="2">
    <source>
        <dbReference type="HAMAP-Rule" id="MF_01103"/>
    </source>
</evidence>
<dbReference type="STRING" id="69895.SAMN05192551_101629"/>
<gene>
    <name evidence="3" type="ORF">SAMN05192551_101629</name>
</gene>
<organism evidence="3 4">
    <name type="scientific">Tindallia magadiensis</name>
    <dbReference type="NCBI Taxonomy" id="69895"/>
    <lineage>
        <taxon>Bacteria</taxon>
        <taxon>Bacillati</taxon>
        <taxon>Bacillota</taxon>
        <taxon>Clostridia</taxon>
        <taxon>Peptostreptococcales</taxon>
        <taxon>Tindalliaceae</taxon>
        <taxon>Tindallia</taxon>
    </lineage>
</organism>
<dbReference type="GO" id="GO:0005737">
    <property type="term" value="C:cytoplasm"/>
    <property type="evidence" value="ECO:0007669"/>
    <property type="project" value="UniProtKB-SubCell"/>
</dbReference>
<dbReference type="HAMAP" id="MF_01103">
    <property type="entry name" value="UPF0291"/>
    <property type="match status" value="1"/>
</dbReference>
<protein>
    <recommendedName>
        <fullName evidence="2">UPF0291 protein SAMN05192551_101629</fullName>
    </recommendedName>
</protein>
<dbReference type="EMBL" id="FOQA01000001">
    <property type="protein sequence ID" value="SFH58080.1"/>
    <property type="molecule type" value="Genomic_DNA"/>
</dbReference>
<dbReference type="OrthoDB" id="390105at2"/>
<dbReference type="PANTHER" id="PTHR37300:SF1">
    <property type="entry name" value="UPF0291 PROTEIN YNZC"/>
    <property type="match status" value="1"/>
</dbReference>
<evidence type="ECO:0000313" key="4">
    <source>
        <dbReference type="Proteomes" id="UP000199287"/>
    </source>
</evidence>
<evidence type="ECO:0000313" key="3">
    <source>
        <dbReference type="EMBL" id="SFH58080.1"/>
    </source>
</evidence>
<keyword evidence="4" id="KW-1185">Reference proteome</keyword>
<dbReference type="Gene3D" id="1.10.287.540">
    <property type="entry name" value="Helix hairpin bin"/>
    <property type="match status" value="1"/>
</dbReference>
<dbReference type="SUPFAM" id="SSF158221">
    <property type="entry name" value="YnzC-like"/>
    <property type="match status" value="1"/>
</dbReference>
<evidence type="ECO:0000256" key="1">
    <source>
        <dbReference type="ARBA" id="ARBA00022490"/>
    </source>
</evidence>
<keyword evidence="1 2" id="KW-0963">Cytoplasm</keyword>
<dbReference type="AlphaFoldDB" id="A0A1I3B7A6"/>